<evidence type="ECO:0000256" key="1">
    <source>
        <dbReference type="ARBA" id="ARBA00001966"/>
    </source>
</evidence>
<accession>A0A1I2RBF4</accession>
<evidence type="ECO:0000313" key="11">
    <source>
        <dbReference type="Proteomes" id="UP000199337"/>
    </source>
</evidence>
<dbReference type="InterPro" id="IPR051919">
    <property type="entry name" value="W-dependent_AOR"/>
</dbReference>
<dbReference type="AlphaFoldDB" id="A0A1I2RBF4"/>
<evidence type="ECO:0000256" key="4">
    <source>
        <dbReference type="ARBA" id="ARBA00022723"/>
    </source>
</evidence>
<evidence type="ECO:0000313" key="10">
    <source>
        <dbReference type="EMBL" id="SFG37858.1"/>
    </source>
</evidence>
<dbReference type="PANTHER" id="PTHR30038">
    <property type="entry name" value="ALDEHYDE FERREDOXIN OXIDOREDUCTASE"/>
    <property type="match status" value="1"/>
</dbReference>
<gene>
    <name evidence="10" type="ORF">SAMN05660649_01487</name>
</gene>
<dbReference type="GO" id="GO:0016625">
    <property type="term" value="F:oxidoreductase activity, acting on the aldehyde or oxo group of donors, iron-sulfur protein as acceptor"/>
    <property type="evidence" value="ECO:0007669"/>
    <property type="project" value="InterPro"/>
</dbReference>
<dbReference type="InterPro" id="IPR013984">
    <property type="entry name" value="Ald_Fedxn_OxRdtase_dom2"/>
</dbReference>
<evidence type="ECO:0000256" key="6">
    <source>
        <dbReference type="ARBA" id="ARBA00023004"/>
    </source>
</evidence>
<reference evidence="11" key="1">
    <citation type="submission" date="2016-10" db="EMBL/GenBank/DDBJ databases">
        <authorList>
            <person name="Varghese N."/>
            <person name="Submissions S."/>
        </authorList>
    </citation>
    <scope>NUCLEOTIDE SEQUENCE [LARGE SCALE GENOMIC DNA]</scope>
    <source>
        <strain evidence="11">DSM 17038</strain>
    </source>
</reference>
<evidence type="ECO:0000256" key="7">
    <source>
        <dbReference type="ARBA" id="ARBA00023014"/>
    </source>
</evidence>
<dbReference type="Proteomes" id="UP000199337">
    <property type="component" value="Unassembled WGS sequence"/>
</dbReference>
<dbReference type="EMBL" id="FOOX01000004">
    <property type="protein sequence ID" value="SFG37858.1"/>
    <property type="molecule type" value="Genomic_DNA"/>
</dbReference>
<evidence type="ECO:0000256" key="8">
    <source>
        <dbReference type="ARBA" id="ARBA00049934"/>
    </source>
</evidence>
<keyword evidence="4" id="KW-0479">Metal-binding</keyword>
<dbReference type="InterPro" id="IPR013985">
    <property type="entry name" value="Ald_Fedxn_OxRdtase_dom3"/>
</dbReference>
<sequence>MHGFYGRLLRIDLTGGSFRVEEISDQVLASCLGGKGLGTLLLIKNVKPGADPLGPDNCLIFTAGPITGTAVPGSNRYGVFAKSPLTGLYGESYSGGGVASVMRKTGYDAIIIQGRSDKPVYLEISDGCVAFHNAEKLWGKDCYAAEDAVLEHVGVKGAQALVIGPAGENLVRFACIENNYWRSAGRTGMGAVMGAKKVKALVFHGSARCEPADGAGLKHYVAALVQKGRDNPGVHTYRKYGTPQLVSLMNTVGGFPSKYWTLGKLPGWESLTGDYLLENFEVQPKTCAPCFMNCGKLTRVTRGRHAGLAVEGPEYETIYSFGGLCCINDLAEIIFLNDLCDRLGVDTISAGNLAAFAMAASARGVLDEKLEYGDVDGVADLVTRIAHRRGVGDLLAEGVRPAADKLGVPELAIHVKGMEPAGYDPRVLHGMGLAYATSPRGACHLRSTFYKPELSGMIDPKTTAGKAELFIEFEDRLVIYDTLILCRFYRDLVQWGDLVNLVNLTTGLGTDEKQLRELAGGIVRATRLFNLSQGLSMADDLLPQRFHREPLENGDVLPEDNFRYMLSEYYRLRGWNGEGQPV</sequence>
<evidence type="ECO:0000256" key="2">
    <source>
        <dbReference type="ARBA" id="ARBA00011032"/>
    </source>
</evidence>
<dbReference type="Pfam" id="PF01314">
    <property type="entry name" value="AFOR_C"/>
    <property type="match status" value="1"/>
</dbReference>
<evidence type="ECO:0000259" key="9">
    <source>
        <dbReference type="SMART" id="SM00790"/>
    </source>
</evidence>
<evidence type="ECO:0000256" key="5">
    <source>
        <dbReference type="ARBA" id="ARBA00023002"/>
    </source>
</evidence>
<dbReference type="Pfam" id="PF02730">
    <property type="entry name" value="AFOR_N"/>
    <property type="match status" value="1"/>
</dbReference>
<feature type="domain" description="Aldehyde ferredoxin oxidoreductase N-terminal" evidence="9">
    <location>
        <begin position="4"/>
        <end position="207"/>
    </location>
</feature>
<keyword evidence="7" id="KW-0411">Iron-sulfur</keyword>
<name>A0A1I2RBF4_9FIRM</name>
<dbReference type="InterPro" id="IPR036503">
    <property type="entry name" value="Ald_Fedxn_OxRdtase_N_sf"/>
</dbReference>
<keyword evidence="11" id="KW-1185">Reference proteome</keyword>
<dbReference type="SUPFAM" id="SSF48310">
    <property type="entry name" value="Aldehyde ferredoxin oxidoreductase, C-terminal domains"/>
    <property type="match status" value="1"/>
</dbReference>
<dbReference type="Gene3D" id="3.60.9.10">
    <property type="entry name" value="Aldehyde ferredoxin oxidoreductase, N-terminal domain"/>
    <property type="match status" value="1"/>
</dbReference>
<proteinExistence type="inferred from homology"/>
<dbReference type="RefSeq" id="WP_092470205.1">
    <property type="nucleotide sequence ID" value="NZ_FOOX01000004.1"/>
</dbReference>
<organism evidence="10 11">
    <name type="scientific">Desulfotruncus arcticus DSM 17038</name>
    <dbReference type="NCBI Taxonomy" id="1121424"/>
    <lineage>
        <taxon>Bacteria</taxon>
        <taxon>Bacillati</taxon>
        <taxon>Bacillota</taxon>
        <taxon>Clostridia</taxon>
        <taxon>Eubacteriales</taxon>
        <taxon>Desulfallaceae</taxon>
        <taxon>Desulfotruncus</taxon>
    </lineage>
</organism>
<dbReference type="InterPro" id="IPR001203">
    <property type="entry name" value="OxRdtase_Ald_Fedxn_C"/>
</dbReference>
<comment type="cofactor">
    <cofactor evidence="8">
        <name>tungstopterin</name>
        <dbReference type="ChEBI" id="CHEBI:30402"/>
    </cofactor>
</comment>
<dbReference type="InterPro" id="IPR013983">
    <property type="entry name" value="Ald_Fedxn_OxRdtase_N"/>
</dbReference>
<dbReference type="InterPro" id="IPR036021">
    <property type="entry name" value="Tungsten_al_ferr_oxy-like_C"/>
</dbReference>
<keyword evidence="6" id="KW-0408">Iron</keyword>
<dbReference type="SMART" id="SM00790">
    <property type="entry name" value="AFOR_N"/>
    <property type="match status" value="1"/>
</dbReference>
<dbReference type="GO" id="GO:0051539">
    <property type="term" value="F:4 iron, 4 sulfur cluster binding"/>
    <property type="evidence" value="ECO:0007669"/>
    <property type="project" value="UniProtKB-KW"/>
</dbReference>
<comment type="cofactor">
    <cofactor evidence="1">
        <name>[4Fe-4S] cluster</name>
        <dbReference type="ChEBI" id="CHEBI:49883"/>
    </cofactor>
</comment>
<dbReference type="STRING" id="341036.SAMN05660649_01487"/>
<dbReference type="GO" id="GO:0009055">
    <property type="term" value="F:electron transfer activity"/>
    <property type="evidence" value="ECO:0007669"/>
    <property type="project" value="InterPro"/>
</dbReference>
<dbReference type="PANTHER" id="PTHR30038:SF9">
    <property type="entry name" value="ALDEHYDE FERREDOXIN OXIDOREDUCTASE"/>
    <property type="match status" value="1"/>
</dbReference>
<keyword evidence="5" id="KW-0560">Oxidoreductase</keyword>
<dbReference type="Gene3D" id="1.10.569.10">
    <property type="entry name" value="Aldehyde Ferredoxin Oxidoreductase Protein, subunit A, domain 2"/>
    <property type="match status" value="1"/>
</dbReference>
<dbReference type="OrthoDB" id="9763894at2"/>
<dbReference type="SUPFAM" id="SSF56228">
    <property type="entry name" value="Aldehyde ferredoxin oxidoreductase, N-terminal domain"/>
    <property type="match status" value="1"/>
</dbReference>
<comment type="similarity">
    <text evidence="2">Belongs to the AOR/FOR family.</text>
</comment>
<dbReference type="Gene3D" id="1.10.599.10">
    <property type="entry name" value="Aldehyde Ferredoxin Oxidoreductase Protein, subunit A, domain 3"/>
    <property type="match status" value="1"/>
</dbReference>
<protein>
    <submittedName>
        <fullName evidence="10">Aldehyde:ferredoxin oxidoreductase</fullName>
    </submittedName>
</protein>
<evidence type="ECO:0000256" key="3">
    <source>
        <dbReference type="ARBA" id="ARBA00022485"/>
    </source>
</evidence>
<keyword evidence="3" id="KW-0004">4Fe-4S</keyword>
<dbReference type="GO" id="GO:0046872">
    <property type="term" value="F:metal ion binding"/>
    <property type="evidence" value="ECO:0007669"/>
    <property type="project" value="UniProtKB-KW"/>
</dbReference>